<protein>
    <submittedName>
        <fullName evidence="1">Uncharacterized protein</fullName>
    </submittedName>
</protein>
<reference evidence="1" key="1">
    <citation type="journal article" date="2023" name="Nat. Commun.">
        <title>Diploid and tetraploid genomes of Acorus and the evolution of monocots.</title>
        <authorList>
            <person name="Ma L."/>
            <person name="Liu K.W."/>
            <person name="Li Z."/>
            <person name="Hsiao Y.Y."/>
            <person name="Qi Y."/>
            <person name="Fu T."/>
            <person name="Tang G.D."/>
            <person name="Zhang D."/>
            <person name="Sun W.H."/>
            <person name="Liu D.K."/>
            <person name="Li Y."/>
            <person name="Chen G.Z."/>
            <person name="Liu X.D."/>
            <person name="Liao X.Y."/>
            <person name="Jiang Y.T."/>
            <person name="Yu X."/>
            <person name="Hao Y."/>
            <person name="Huang J."/>
            <person name="Zhao X.W."/>
            <person name="Ke S."/>
            <person name="Chen Y.Y."/>
            <person name="Wu W.L."/>
            <person name="Hsu J.L."/>
            <person name="Lin Y.F."/>
            <person name="Huang M.D."/>
            <person name="Li C.Y."/>
            <person name="Huang L."/>
            <person name="Wang Z.W."/>
            <person name="Zhao X."/>
            <person name="Zhong W.Y."/>
            <person name="Peng D.H."/>
            <person name="Ahmad S."/>
            <person name="Lan S."/>
            <person name="Zhang J.S."/>
            <person name="Tsai W.C."/>
            <person name="Van de Peer Y."/>
            <person name="Liu Z.J."/>
        </authorList>
    </citation>
    <scope>NUCLEOTIDE SEQUENCE</scope>
    <source>
        <strain evidence="1">CP</strain>
    </source>
</reference>
<evidence type="ECO:0000313" key="2">
    <source>
        <dbReference type="Proteomes" id="UP001180020"/>
    </source>
</evidence>
<reference evidence="1" key="2">
    <citation type="submission" date="2023-06" db="EMBL/GenBank/DDBJ databases">
        <authorList>
            <person name="Ma L."/>
            <person name="Liu K.-W."/>
            <person name="Li Z."/>
            <person name="Hsiao Y.-Y."/>
            <person name="Qi Y."/>
            <person name="Fu T."/>
            <person name="Tang G."/>
            <person name="Zhang D."/>
            <person name="Sun W.-H."/>
            <person name="Liu D.-K."/>
            <person name="Li Y."/>
            <person name="Chen G.-Z."/>
            <person name="Liu X.-D."/>
            <person name="Liao X.-Y."/>
            <person name="Jiang Y.-T."/>
            <person name="Yu X."/>
            <person name="Hao Y."/>
            <person name="Huang J."/>
            <person name="Zhao X.-W."/>
            <person name="Ke S."/>
            <person name="Chen Y.-Y."/>
            <person name="Wu W.-L."/>
            <person name="Hsu J.-L."/>
            <person name="Lin Y.-F."/>
            <person name="Huang M.-D."/>
            <person name="Li C.-Y."/>
            <person name="Huang L."/>
            <person name="Wang Z.-W."/>
            <person name="Zhao X."/>
            <person name="Zhong W.-Y."/>
            <person name="Peng D.-H."/>
            <person name="Ahmad S."/>
            <person name="Lan S."/>
            <person name="Zhang J.-S."/>
            <person name="Tsai W.-C."/>
            <person name="Van De Peer Y."/>
            <person name="Liu Z.-J."/>
        </authorList>
    </citation>
    <scope>NUCLEOTIDE SEQUENCE</scope>
    <source>
        <strain evidence="1">CP</strain>
        <tissue evidence="1">Leaves</tissue>
    </source>
</reference>
<name>A0AAV9CH40_ACOCL</name>
<dbReference type="InterPro" id="IPR044819">
    <property type="entry name" value="OBL-like"/>
</dbReference>
<dbReference type="AlphaFoldDB" id="A0AAV9CH40"/>
<sequence length="186" mass="21520">MQTNMASDANPDYFDKYMLLRPDKAGMMDLAHLLSSRQILENPSLDFSAGLEAREMNRRWLIFVSLLAQKLLLLQKRPLALLGSVIEFWLNLLSENGNFMNLLFNLLRGKLVMPDRAAATYRTAIGQLDERVDLDEKIKRGDSGYNAQLSIMAAKISYENEAFIQRTVNDHWKMEFVEFYDCWDSK</sequence>
<dbReference type="Proteomes" id="UP001180020">
    <property type="component" value="Unassembled WGS sequence"/>
</dbReference>
<dbReference type="PANTHER" id="PTHR46086">
    <property type="entry name" value="ALPHA/BETA-HYDROLASES SUPERFAMILY PROTEIN"/>
    <property type="match status" value="1"/>
</dbReference>
<accession>A0AAV9CH40</accession>
<keyword evidence="2" id="KW-1185">Reference proteome</keyword>
<gene>
    <name evidence="1" type="ORF">QJS10_CPB19g01781</name>
</gene>
<dbReference type="GO" id="GO:0006629">
    <property type="term" value="P:lipid metabolic process"/>
    <property type="evidence" value="ECO:0007669"/>
    <property type="project" value="InterPro"/>
</dbReference>
<dbReference type="EMBL" id="JAUJYO010000019">
    <property type="protein sequence ID" value="KAK1288117.1"/>
    <property type="molecule type" value="Genomic_DNA"/>
</dbReference>
<comment type="caution">
    <text evidence="1">The sequence shown here is derived from an EMBL/GenBank/DDBJ whole genome shotgun (WGS) entry which is preliminary data.</text>
</comment>
<evidence type="ECO:0000313" key="1">
    <source>
        <dbReference type="EMBL" id="KAK1288117.1"/>
    </source>
</evidence>
<organism evidence="1 2">
    <name type="scientific">Acorus calamus</name>
    <name type="common">Sweet flag</name>
    <dbReference type="NCBI Taxonomy" id="4465"/>
    <lineage>
        <taxon>Eukaryota</taxon>
        <taxon>Viridiplantae</taxon>
        <taxon>Streptophyta</taxon>
        <taxon>Embryophyta</taxon>
        <taxon>Tracheophyta</taxon>
        <taxon>Spermatophyta</taxon>
        <taxon>Magnoliopsida</taxon>
        <taxon>Liliopsida</taxon>
        <taxon>Acoraceae</taxon>
        <taxon>Acorus</taxon>
    </lineage>
</organism>
<dbReference type="PANTHER" id="PTHR46086:SF4">
    <property type="entry name" value="ALPHA_BETA-HYDROLASES SUPERFAMILY PROTEIN"/>
    <property type="match status" value="1"/>
</dbReference>
<proteinExistence type="predicted"/>
<dbReference type="GO" id="GO:0004806">
    <property type="term" value="F:triacylglycerol lipase activity"/>
    <property type="evidence" value="ECO:0007669"/>
    <property type="project" value="InterPro"/>
</dbReference>